<proteinExistence type="inferred from homology"/>
<keyword evidence="5 6" id="KW-0460">Magnesium</keyword>
<dbReference type="CDD" id="cd09873">
    <property type="entry name" value="PIN_Pae0151-like"/>
    <property type="match status" value="1"/>
</dbReference>
<protein>
    <recommendedName>
        <fullName evidence="6">Ribonuclease VapC</fullName>
        <shortName evidence="6">RNase VapC</shortName>
        <ecNumber evidence="6">3.1.-.-</ecNumber>
    </recommendedName>
    <alternativeName>
        <fullName evidence="6">Putative toxin VapC</fullName>
    </alternativeName>
</protein>
<keyword evidence="9" id="KW-1185">Reference proteome</keyword>
<dbReference type="SUPFAM" id="SSF88723">
    <property type="entry name" value="PIN domain-like"/>
    <property type="match status" value="1"/>
</dbReference>
<keyword evidence="6" id="KW-0800">Toxin</keyword>
<dbReference type="GO" id="GO:0000287">
    <property type="term" value="F:magnesium ion binding"/>
    <property type="evidence" value="ECO:0007669"/>
    <property type="project" value="UniProtKB-UniRule"/>
</dbReference>
<dbReference type="GeneID" id="10359735"/>
<dbReference type="InterPro" id="IPR029060">
    <property type="entry name" value="PIN-like_dom_sf"/>
</dbReference>
<dbReference type="KEGG" id="tuz:TUZN_0186"/>
<organism evidence="8 9">
    <name type="scientific">Thermoproteus uzoniensis (strain 768-20)</name>
    <dbReference type="NCBI Taxonomy" id="999630"/>
    <lineage>
        <taxon>Archaea</taxon>
        <taxon>Thermoproteota</taxon>
        <taxon>Thermoprotei</taxon>
        <taxon>Thermoproteales</taxon>
        <taxon>Thermoproteaceae</taxon>
        <taxon>Thermoproteus</taxon>
    </lineage>
</organism>
<reference key="2">
    <citation type="submission" date="2011-03" db="EMBL/GenBank/DDBJ databases">
        <title>Complete genome sequence of the thermoacidophilic crenarchaeon Thermoproteus uzoniensis 768-20.</title>
        <authorList>
            <person name="Mardanov A.V."/>
            <person name="Gumerov V.M."/>
            <person name="Beletsky A.V."/>
            <person name="Prokofeva M.I."/>
            <person name="Bonch-Osmolovskaya E.A."/>
            <person name="Ravin N.V."/>
            <person name="Skryabin K.G."/>
        </authorList>
    </citation>
    <scope>NUCLEOTIDE SEQUENCE</scope>
    <source>
        <strain>768-20</strain>
    </source>
</reference>
<dbReference type="GO" id="GO:0090729">
    <property type="term" value="F:toxin activity"/>
    <property type="evidence" value="ECO:0007669"/>
    <property type="project" value="UniProtKB-KW"/>
</dbReference>
<dbReference type="PANTHER" id="PTHR35901">
    <property type="entry name" value="RIBONUCLEASE VAPC3"/>
    <property type="match status" value="1"/>
</dbReference>
<evidence type="ECO:0000256" key="6">
    <source>
        <dbReference type="HAMAP-Rule" id="MF_00265"/>
    </source>
</evidence>
<dbReference type="EMBL" id="CP002590">
    <property type="protein sequence ID" value="AEA11686.1"/>
    <property type="molecule type" value="Genomic_DNA"/>
</dbReference>
<gene>
    <name evidence="6" type="primary">vapC</name>
    <name evidence="8" type="ordered locus">TUZN_0186</name>
</gene>
<evidence type="ECO:0000256" key="2">
    <source>
        <dbReference type="ARBA" id="ARBA00022722"/>
    </source>
</evidence>
<comment type="cofactor">
    <cofactor evidence="6">
        <name>Mg(2+)</name>
        <dbReference type="ChEBI" id="CHEBI:18420"/>
    </cofactor>
</comment>
<comment type="similarity">
    <text evidence="6">Belongs to the PINc/VapC protein family.</text>
</comment>
<dbReference type="InterPro" id="IPR044153">
    <property type="entry name" value="PIN_Pae0151-like"/>
</dbReference>
<dbReference type="RefSeq" id="WP_013679022.1">
    <property type="nucleotide sequence ID" value="NC_015315.1"/>
</dbReference>
<comment type="function">
    <text evidence="6">Toxic component of a toxin-antitoxin (TA) system. An RNase.</text>
</comment>
<dbReference type="eggNOG" id="arCOG00729">
    <property type="taxonomic scope" value="Archaea"/>
</dbReference>
<keyword evidence="4 6" id="KW-0378">Hydrolase</keyword>
<keyword evidence="1 6" id="KW-1277">Toxin-antitoxin system</keyword>
<feature type="binding site" evidence="6">
    <location>
        <position position="92"/>
    </location>
    <ligand>
        <name>Mg(2+)</name>
        <dbReference type="ChEBI" id="CHEBI:18420"/>
    </ligand>
</feature>
<accession>F2L1U5</accession>
<evidence type="ECO:0000259" key="7">
    <source>
        <dbReference type="Pfam" id="PF01850"/>
    </source>
</evidence>
<feature type="domain" description="PIN" evidence="7">
    <location>
        <begin position="5"/>
        <end position="116"/>
    </location>
</feature>
<dbReference type="Gene3D" id="3.40.50.1010">
    <property type="entry name" value="5'-nuclease"/>
    <property type="match status" value="1"/>
</dbReference>
<evidence type="ECO:0000313" key="8">
    <source>
        <dbReference type="EMBL" id="AEA11686.1"/>
    </source>
</evidence>
<dbReference type="InterPro" id="IPR002716">
    <property type="entry name" value="PIN_dom"/>
</dbReference>
<evidence type="ECO:0000256" key="5">
    <source>
        <dbReference type="ARBA" id="ARBA00022842"/>
    </source>
</evidence>
<reference evidence="8 9" key="1">
    <citation type="journal article" date="2011" name="J. Bacteriol.">
        <title>Complete genome sequence of the thermoacidophilic crenarchaeon Thermoproteus uzoniensis 768-20.</title>
        <authorList>
            <person name="Mardanov A.V."/>
            <person name="Gumerov V.M."/>
            <person name="Beletsky A.V."/>
            <person name="Prokofeva M.I."/>
            <person name="Bonch-Osmolovskaya E.A."/>
            <person name="Ravin N.V."/>
            <person name="Skryabin K.G."/>
        </authorList>
    </citation>
    <scope>NUCLEOTIDE SEQUENCE [LARGE SCALE GENOMIC DNA]</scope>
    <source>
        <strain evidence="8 9">768-20</strain>
    </source>
</reference>
<sequence length="132" mass="15027">MSVEYLLDASALYGLATHYDRWLKYRERLAILHLTIYEVGNALWKEARAGRLQWQRAARPLSRVISGLRVLDDPPLEEVLRLAVERDLTFYDASYAYVAETLGLSLVTQDGELLRKSRAAIDVATFLSRLSA</sequence>
<dbReference type="InterPro" id="IPR051619">
    <property type="entry name" value="TypeII_TA_RNase_PINc/VapC"/>
</dbReference>
<dbReference type="Pfam" id="PF01850">
    <property type="entry name" value="PIN"/>
    <property type="match status" value="1"/>
</dbReference>
<dbReference type="STRING" id="999630.TUZN_0186"/>
<keyword evidence="3 6" id="KW-0479">Metal-binding</keyword>
<evidence type="ECO:0000256" key="1">
    <source>
        <dbReference type="ARBA" id="ARBA00022649"/>
    </source>
</evidence>
<dbReference type="HOGENOM" id="CLU_121774_5_0_2"/>
<evidence type="ECO:0000256" key="3">
    <source>
        <dbReference type="ARBA" id="ARBA00022723"/>
    </source>
</evidence>
<dbReference type="PANTHER" id="PTHR35901:SF1">
    <property type="entry name" value="EXONUCLEASE VAPC9"/>
    <property type="match status" value="1"/>
</dbReference>
<dbReference type="OrthoDB" id="168412at2157"/>
<evidence type="ECO:0000313" key="9">
    <source>
        <dbReference type="Proteomes" id="UP000008138"/>
    </source>
</evidence>
<dbReference type="HAMAP" id="MF_00265">
    <property type="entry name" value="VapC_Nob1"/>
    <property type="match status" value="1"/>
</dbReference>
<feature type="binding site" evidence="6">
    <location>
        <position position="8"/>
    </location>
    <ligand>
        <name>Mg(2+)</name>
        <dbReference type="ChEBI" id="CHEBI:18420"/>
    </ligand>
</feature>
<evidence type="ECO:0000256" key="4">
    <source>
        <dbReference type="ARBA" id="ARBA00022801"/>
    </source>
</evidence>
<dbReference type="Proteomes" id="UP000008138">
    <property type="component" value="Chromosome"/>
</dbReference>
<dbReference type="InterPro" id="IPR022907">
    <property type="entry name" value="VapC_family"/>
</dbReference>
<keyword evidence="2 6" id="KW-0540">Nuclease</keyword>
<dbReference type="GO" id="GO:0004540">
    <property type="term" value="F:RNA nuclease activity"/>
    <property type="evidence" value="ECO:0007669"/>
    <property type="project" value="InterPro"/>
</dbReference>
<dbReference type="EC" id="3.1.-.-" evidence="6"/>
<dbReference type="AlphaFoldDB" id="F2L1U5"/>
<dbReference type="GO" id="GO:0016787">
    <property type="term" value="F:hydrolase activity"/>
    <property type="evidence" value="ECO:0007669"/>
    <property type="project" value="UniProtKB-KW"/>
</dbReference>
<name>F2L1U5_THEU7</name>